<dbReference type="PROSITE" id="PS51063">
    <property type="entry name" value="HTH_CRP_2"/>
    <property type="match status" value="1"/>
</dbReference>
<feature type="domain" description="HTH crp-type" evidence="5">
    <location>
        <begin position="151"/>
        <end position="219"/>
    </location>
</feature>
<protein>
    <submittedName>
        <fullName evidence="6">Crp/Fnr family transcriptional regulator</fullName>
    </submittedName>
</protein>
<dbReference type="Pfam" id="PF00027">
    <property type="entry name" value="cNMP_binding"/>
    <property type="match status" value="1"/>
</dbReference>
<dbReference type="RefSeq" id="WP_221919750.1">
    <property type="nucleotide sequence ID" value="NZ_CP173660.1"/>
</dbReference>
<dbReference type="PANTHER" id="PTHR24567:SF58">
    <property type="entry name" value="CYCLIC AMP-BINDING REGULATORY PROTEIN"/>
    <property type="match status" value="1"/>
</dbReference>
<reference evidence="6 7" key="1">
    <citation type="journal article" date="2020" name="New Microbes New Infect">
        <title>Sellimonas caecigallum sp. nov., description and genome sequence of a new member of the Sellimonas genus isolated from the cecum of feral chicken.</title>
        <authorList>
            <person name="Wongkuna S."/>
            <person name="Ghimire S."/>
            <person name="Antony L."/>
            <person name="Chankhamhaengdecha S."/>
            <person name="Janvilisri T."/>
            <person name="Scaria J."/>
        </authorList>
    </citation>
    <scope>NUCLEOTIDE SEQUENCE [LARGE SCALE GENOMIC DNA]</scope>
    <source>
        <strain evidence="6 7">SW451</strain>
    </source>
</reference>
<accession>A0ABS7L6Z9</accession>
<sequence length="224" mass="25419">MERKKWVRNCPLFRGIPEEEMEILLKRIKACTRIYQKDEILLNVGDTVRSFGIVASGELFVMKEEYSGSTAMVAQILSGELFAEAFAAGEACATVTVMAADKTEVLWIDYRAMTETCPDSPAHKILMKNMMQILARKNLFLTGRISHLSRRTLREKVLSYLSEQALKEGKKSFEIPFDRQGLADYLAADRSALSAVLGKLKKEGVLSFRKNQFELLKEEEQIKI</sequence>
<feature type="domain" description="Cyclic nucleotide-binding" evidence="4">
    <location>
        <begin position="12"/>
        <end position="113"/>
    </location>
</feature>
<dbReference type="PROSITE" id="PS50042">
    <property type="entry name" value="CNMP_BINDING_3"/>
    <property type="match status" value="1"/>
</dbReference>
<keyword evidence="3" id="KW-0804">Transcription</keyword>
<gene>
    <name evidence="6" type="ORF">FLB61_06880</name>
</gene>
<dbReference type="InterPro" id="IPR012318">
    <property type="entry name" value="HTH_CRP"/>
</dbReference>
<dbReference type="EMBL" id="VIRV01000008">
    <property type="protein sequence ID" value="MBY0758809.1"/>
    <property type="molecule type" value="Genomic_DNA"/>
</dbReference>
<dbReference type="PANTHER" id="PTHR24567">
    <property type="entry name" value="CRP FAMILY TRANSCRIPTIONAL REGULATORY PROTEIN"/>
    <property type="match status" value="1"/>
</dbReference>
<evidence type="ECO:0000259" key="4">
    <source>
        <dbReference type="PROSITE" id="PS50042"/>
    </source>
</evidence>
<evidence type="ECO:0000259" key="5">
    <source>
        <dbReference type="PROSITE" id="PS51063"/>
    </source>
</evidence>
<dbReference type="InterPro" id="IPR036390">
    <property type="entry name" value="WH_DNA-bd_sf"/>
</dbReference>
<proteinExistence type="predicted"/>
<keyword evidence="2" id="KW-0238">DNA-binding</keyword>
<dbReference type="InterPro" id="IPR050397">
    <property type="entry name" value="Env_Response_Regulators"/>
</dbReference>
<dbReference type="CDD" id="cd00038">
    <property type="entry name" value="CAP_ED"/>
    <property type="match status" value="1"/>
</dbReference>
<dbReference type="InterPro" id="IPR000595">
    <property type="entry name" value="cNMP-bd_dom"/>
</dbReference>
<dbReference type="Pfam" id="PF13545">
    <property type="entry name" value="HTH_Crp_2"/>
    <property type="match status" value="1"/>
</dbReference>
<dbReference type="InterPro" id="IPR014710">
    <property type="entry name" value="RmlC-like_jellyroll"/>
</dbReference>
<dbReference type="SMART" id="SM00100">
    <property type="entry name" value="cNMP"/>
    <property type="match status" value="1"/>
</dbReference>
<keyword evidence="1" id="KW-0805">Transcription regulation</keyword>
<organism evidence="6 7">
    <name type="scientific">Sellimonas caecigallum</name>
    <dbReference type="NCBI Taxonomy" id="2592333"/>
    <lineage>
        <taxon>Bacteria</taxon>
        <taxon>Bacillati</taxon>
        <taxon>Bacillota</taxon>
        <taxon>Clostridia</taxon>
        <taxon>Lachnospirales</taxon>
        <taxon>Lachnospiraceae</taxon>
        <taxon>Sellimonas</taxon>
    </lineage>
</organism>
<evidence type="ECO:0000313" key="6">
    <source>
        <dbReference type="EMBL" id="MBY0758809.1"/>
    </source>
</evidence>
<name>A0ABS7L6Z9_9FIRM</name>
<evidence type="ECO:0000256" key="2">
    <source>
        <dbReference type="ARBA" id="ARBA00023125"/>
    </source>
</evidence>
<dbReference type="Proteomes" id="UP000779049">
    <property type="component" value="Unassembled WGS sequence"/>
</dbReference>
<dbReference type="SUPFAM" id="SSF51206">
    <property type="entry name" value="cAMP-binding domain-like"/>
    <property type="match status" value="1"/>
</dbReference>
<comment type="caution">
    <text evidence="6">The sequence shown here is derived from an EMBL/GenBank/DDBJ whole genome shotgun (WGS) entry which is preliminary data.</text>
</comment>
<evidence type="ECO:0000256" key="3">
    <source>
        <dbReference type="ARBA" id="ARBA00023163"/>
    </source>
</evidence>
<evidence type="ECO:0000313" key="7">
    <source>
        <dbReference type="Proteomes" id="UP000779049"/>
    </source>
</evidence>
<dbReference type="Gene3D" id="2.60.120.10">
    <property type="entry name" value="Jelly Rolls"/>
    <property type="match status" value="1"/>
</dbReference>
<dbReference type="InterPro" id="IPR018490">
    <property type="entry name" value="cNMP-bd_dom_sf"/>
</dbReference>
<dbReference type="SUPFAM" id="SSF46785">
    <property type="entry name" value="Winged helix' DNA-binding domain"/>
    <property type="match status" value="1"/>
</dbReference>
<evidence type="ECO:0000256" key="1">
    <source>
        <dbReference type="ARBA" id="ARBA00023015"/>
    </source>
</evidence>
<keyword evidence="7" id="KW-1185">Reference proteome</keyword>